<keyword evidence="1" id="KW-0812">Transmembrane</keyword>
<feature type="transmembrane region" description="Helical" evidence="1">
    <location>
        <begin position="76"/>
        <end position="100"/>
    </location>
</feature>
<keyword evidence="3" id="KW-1185">Reference proteome</keyword>
<gene>
    <name evidence="2" type="ORF">GCM10009726_23770</name>
</gene>
<evidence type="ECO:0000313" key="3">
    <source>
        <dbReference type="Proteomes" id="UP001501161"/>
    </source>
</evidence>
<sequence length="117" mass="12634">MVVVGPPVAWLLWVSWSEDKASDAVHVAWFATVAASWIVAGALVGRRSTRVRIAAVAVVSALATLFGWWSSQDESGLFVVGLIIATPFLLLMSLPLLWIGNAWSLHVRSRSKGRPAP</sequence>
<proteinExistence type="predicted"/>
<organism evidence="2 3">
    <name type="scientific">Nocardioides furvisabuli</name>
    <dbReference type="NCBI Taxonomy" id="375542"/>
    <lineage>
        <taxon>Bacteria</taxon>
        <taxon>Bacillati</taxon>
        <taxon>Actinomycetota</taxon>
        <taxon>Actinomycetes</taxon>
        <taxon>Propionibacteriales</taxon>
        <taxon>Nocardioidaceae</taxon>
        <taxon>Nocardioides</taxon>
    </lineage>
</organism>
<comment type="caution">
    <text evidence="2">The sequence shown here is derived from an EMBL/GenBank/DDBJ whole genome shotgun (WGS) entry which is preliminary data.</text>
</comment>
<accession>A0ABP5J0L8</accession>
<feature type="transmembrane region" description="Helical" evidence="1">
    <location>
        <begin position="51"/>
        <end position="70"/>
    </location>
</feature>
<reference evidence="3" key="1">
    <citation type="journal article" date="2019" name="Int. J. Syst. Evol. Microbiol.">
        <title>The Global Catalogue of Microorganisms (GCM) 10K type strain sequencing project: providing services to taxonomists for standard genome sequencing and annotation.</title>
        <authorList>
            <consortium name="The Broad Institute Genomics Platform"/>
            <consortium name="The Broad Institute Genome Sequencing Center for Infectious Disease"/>
            <person name="Wu L."/>
            <person name="Ma J."/>
        </authorList>
    </citation>
    <scope>NUCLEOTIDE SEQUENCE [LARGE SCALE GENOMIC DNA]</scope>
    <source>
        <strain evidence="3">JCM 13813</strain>
    </source>
</reference>
<name>A0ABP5J0L8_9ACTN</name>
<keyword evidence="1" id="KW-1133">Transmembrane helix</keyword>
<evidence type="ECO:0000256" key="1">
    <source>
        <dbReference type="SAM" id="Phobius"/>
    </source>
</evidence>
<protein>
    <submittedName>
        <fullName evidence="2">Uncharacterized protein</fullName>
    </submittedName>
</protein>
<keyword evidence="1" id="KW-0472">Membrane</keyword>
<dbReference type="EMBL" id="BAAAMQ010000011">
    <property type="protein sequence ID" value="GAA2109051.1"/>
    <property type="molecule type" value="Genomic_DNA"/>
</dbReference>
<feature type="transmembrane region" description="Helical" evidence="1">
    <location>
        <begin position="27"/>
        <end position="44"/>
    </location>
</feature>
<dbReference type="RefSeq" id="WP_231251825.1">
    <property type="nucleotide sequence ID" value="NZ_BAAAMQ010000011.1"/>
</dbReference>
<evidence type="ECO:0000313" key="2">
    <source>
        <dbReference type="EMBL" id="GAA2109051.1"/>
    </source>
</evidence>
<dbReference type="Proteomes" id="UP001501161">
    <property type="component" value="Unassembled WGS sequence"/>
</dbReference>